<dbReference type="RefSeq" id="WP_187964924.1">
    <property type="nucleotide sequence ID" value="NZ_JACVDC010000015.1"/>
</dbReference>
<name>A0A926Q3H6_9FLAO</name>
<gene>
    <name evidence="1" type="ORF">IBL28_07350</name>
</gene>
<dbReference type="AlphaFoldDB" id="A0A926Q3H6"/>
<dbReference type="Proteomes" id="UP000653730">
    <property type="component" value="Unassembled WGS sequence"/>
</dbReference>
<sequence length="79" mass="9713">MNKLPHHVFTYIRKHFREGYFRNIGSVRDKDGHLLFRAKIYENEIIHHLEFNAQGRLLKHETEPVFEEDYYEGRFYGEE</sequence>
<dbReference type="EMBL" id="JACVDC010000015">
    <property type="protein sequence ID" value="MBC9795775.1"/>
    <property type="molecule type" value="Genomic_DNA"/>
</dbReference>
<organism evidence="1 2">
    <name type="scientific">Sinomicrobium weinanense</name>
    <dbReference type="NCBI Taxonomy" id="2842200"/>
    <lineage>
        <taxon>Bacteria</taxon>
        <taxon>Pseudomonadati</taxon>
        <taxon>Bacteroidota</taxon>
        <taxon>Flavobacteriia</taxon>
        <taxon>Flavobacteriales</taxon>
        <taxon>Flavobacteriaceae</taxon>
        <taxon>Sinomicrobium</taxon>
    </lineage>
</organism>
<evidence type="ECO:0000313" key="1">
    <source>
        <dbReference type="EMBL" id="MBC9795775.1"/>
    </source>
</evidence>
<comment type="caution">
    <text evidence="1">The sequence shown here is derived from an EMBL/GenBank/DDBJ whole genome shotgun (WGS) entry which is preliminary data.</text>
</comment>
<reference evidence="1 2" key="1">
    <citation type="submission" date="2020-09" db="EMBL/GenBank/DDBJ databases">
        <title>Sinomicrobium weinanense sp. nov., a halophilic bacteria isolated from saline-alkali soil.</title>
        <authorList>
            <person name="Wu P."/>
            <person name="Ren H."/>
            <person name="Mei Y."/>
            <person name="Liang Y."/>
            <person name="Chen Z."/>
        </authorList>
    </citation>
    <scope>NUCLEOTIDE SEQUENCE [LARGE SCALE GENOMIC DNA]</scope>
    <source>
        <strain evidence="1 2">FJxs</strain>
    </source>
</reference>
<proteinExistence type="predicted"/>
<protein>
    <submittedName>
        <fullName evidence="1">Uncharacterized protein</fullName>
    </submittedName>
</protein>
<evidence type="ECO:0000313" key="2">
    <source>
        <dbReference type="Proteomes" id="UP000653730"/>
    </source>
</evidence>
<accession>A0A926Q3H6</accession>
<keyword evidence="2" id="KW-1185">Reference proteome</keyword>